<accession>B7QHB1</accession>
<feature type="compositionally biased region" description="Polar residues" evidence="1">
    <location>
        <begin position="19"/>
        <end position="30"/>
    </location>
</feature>
<dbReference type="VEuPathDB" id="VectorBase:ISCI014437"/>
<evidence type="ECO:0000256" key="2">
    <source>
        <dbReference type="SAM" id="Phobius"/>
    </source>
</evidence>
<dbReference type="EMBL" id="ABJB010876925">
    <property type="status" value="NOT_ANNOTATED_CDS"/>
    <property type="molecule type" value="Genomic_DNA"/>
</dbReference>
<proteinExistence type="predicted"/>
<feature type="transmembrane region" description="Helical" evidence="2">
    <location>
        <begin position="87"/>
        <end position="108"/>
    </location>
</feature>
<organism>
    <name type="scientific">Ixodes scapularis</name>
    <name type="common">Black-legged tick</name>
    <name type="synonym">Deer tick</name>
    <dbReference type="NCBI Taxonomy" id="6945"/>
    <lineage>
        <taxon>Eukaryota</taxon>
        <taxon>Metazoa</taxon>
        <taxon>Ecdysozoa</taxon>
        <taxon>Arthropoda</taxon>
        <taxon>Chelicerata</taxon>
        <taxon>Arachnida</taxon>
        <taxon>Acari</taxon>
        <taxon>Parasitiformes</taxon>
        <taxon>Ixodida</taxon>
        <taxon>Ixodoidea</taxon>
        <taxon>Ixodidae</taxon>
        <taxon>Ixodinae</taxon>
        <taxon>Ixodes</taxon>
    </lineage>
</organism>
<dbReference type="Proteomes" id="UP000001555">
    <property type="component" value="Unassembled WGS sequence"/>
</dbReference>
<evidence type="ECO:0000313" key="5">
    <source>
        <dbReference type="Proteomes" id="UP000001555"/>
    </source>
</evidence>
<dbReference type="OrthoDB" id="6513311at2759"/>
<dbReference type="InParanoid" id="B7QHB1"/>
<dbReference type="VEuPathDB" id="VectorBase:ISCW014437"/>
<dbReference type="PaxDb" id="6945-B7QHB1"/>
<keyword evidence="2" id="KW-0812">Transmembrane</keyword>
<feature type="transmembrane region" description="Helical" evidence="2">
    <location>
        <begin position="120"/>
        <end position="143"/>
    </location>
</feature>
<keyword evidence="2" id="KW-1133">Transmembrane helix</keyword>
<keyword evidence="2" id="KW-0472">Membrane</keyword>
<dbReference type="EMBL" id="DS938651">
    <property type="protein sequence ID" value="EEC18233.1"/>
    <property type="molecule type" value="Genomic_DNA"/>
</dbReference>
<dbReference type="EnsemblMetazoa" id="ISCW014437-RA">
    <property type="protein sequence ID" value="ISCW014437-PA"/>
    <property type="gene ID" value="ISCW014437"/>
</dbReference>
<evidence type="ECO:0000313" key="3">
    <source>
        <dbReference type="EMBL" id="EEC18233.1"/>
    </source>
</evidence>
<dbReference type="GO" id="GO:0016020">
    <property type="term" value="C:membrane"/>
    <property type="evidence" value="ECO:0000318"/>
    <property type="project" value="GO_Central"/>
</dbReference>
<evidence type="ECO:0000256" key="1">
    <source>
        <dbReference type="SAM" id="MobiDB-lite"/>
    </source>
</evidence>
<sequence>MTTAPVGSPTPALPAEASPTLQQTADTSPSEGEGDLSDVPQRIKVDPGYMTTGQGILTTAETVGAACLMVLYLLMSSNVTIQWYAHVTFLVSFTYCLNNLLIIIAGISSPSTQFHLPQTAFYVLYHGLAGFVYVVGAALFHTWHKTDELPYKSVTGYVEVGLGIVHCFHTLVNFIK</sequence>
<name>B7QHB1_IXOSC</name>
<dbReference type="AlphaFoldDB" id="B7QHB1"/>
<feature type="region of interest" description="Disordered" evidence="1">
    <location>
        <begin position="1"/>
        <end position="41"/>
    </location>
</feature>
<protein>
    <recommendedName>
        <fullName evidence="6">MARVEL domain-containing protein</fullName>
    </recommendedName>
</protein>
<dbReference type="VEuPathDB" id="VectorBase:ISCP_026249"/>
<feature type="transmembrane region" description="Helical" evidence="2">
    <location>
        <begin position="56"/>
        <end position="75"/>
    </location>
</feature>
<evidence type="ECO:0000313" key="4">
    <source>
        <dbReference type="EnsemblMetazoa" id="ISCW014437-PA"/>
    </source>
</evidence>
<reference evidence="4" key="2">
    <citation type="submission" date="2020-05" db="UniProtKB">
        <authorList>
            <consortium name="EnsemblMetazoa"/>
        </authorList>
    </citation>
    <scope>IDENTIFICATION</scope>
    <source>
        <strain evidence="4">wikel</strain>
    </source>
</reference>
<reference evidence="3 5" key="1">
    <citation type="submission" date="2008-03" db="EMBL/GenBank/DDBJ databases">
        <title>Annotation of Ixodes scapularis.</title>
        <authorList>
            <consortium name="Ixodes scapularis Genome Project Consortium"/>
            <person name="Caler E."/>
            <person name="Hannick L.I."/>
            <person name="Bidwell S."/>
            <person name="Joardar V."/>
            <person name="Thiagarajan M."/>
            <person name="Amedeo P."/>
            <person name="Galinsky K.J."/>
            <person name="Schobel S."/>
            <person name="Inman J."/>
            <person name="Hostetler J."/>
            <person name="Miller J."/>
            <person name="Hammond M."/>
            <person name="Megy K."/>
            <person name="Lawson D."/>
            <person name="Kodira C."/>
            <person name="Sutton G."/>
            <person name="Meyer J."/>
            <person name="Hill C.A."/>
            <person name="Birren B."/>
            <person name="Nene V."/>
            <person name="Collins F."/>
            <person name="Alarcon-Chaidez F."/>
            <person name="Wikel S."/>
            <person name="Strausberg R."/>
        </authorList>
    </citation>
    <scope>NUCLEOTIDE SEQUENCE [LARGE SCALE GENOMIC DNA]</scope>
    <source>
        <strain evidence="5">Wikel</strain>
        <strain evidence="3">Wikel colony</strain>
    </source>
</reference>
<gene>
    <name evidence="3" type="ORF">IscW_ISCW014437</name>
</gene>
<dbReference type="EMBL" id="ABJB010420421">
    <property type="status" value="NOT_ANNOTATED_CDS"/>
    <property type="molecule type" value="Genomic_DNA"/>
</dbReference>
<dbReference type="HOGENOM" id="CLU_1526885_0_0_1"/>
<evidence type="ECO:0008006" key="6">
    <source>
        <dbReference type="Google" id="ProtNLM"/>
    </source>
</evidence>
<keyword evidence="5" id="KW-1185">Reference proteome</keyword>